<comment type="caution">
    <text evidence="2">The sequence shown here is derived from an EMBL/GenBank/DDBJ whole genome shotgun (WGS) entry which is preliminary data.</text>
</comment>
<keyword evidence="4" id="KW-1185">Reference proteome</keyword>
<accession>A0AA86TWL8</accession>
<name>A0AA86TWL8_9EUKA</name>
<gene>
    <name evidence="3" type="ORF">HINF_LOCUS12916</name>
    <name evidence="2" type="ORF">HINF_LOCUS17447</name>
</gene>
<sequence>MSEDLLPLSYFPASGDILLPIMKVTQHDDYETQIFKLLIQVTTVPALQNTVLSQIARVSSHIEEEFVDSPTFQMIIDMVQRQNISKINEIIDSFANEFTVVNHRSGSYFTLEVNFGGQSVNVIPTFNLLFLYQANSFKRNKSDKDLKQLLLSEIETSIIISAYLQTQIQQSKYVKVNNDDSALLQVSKLLLNNELLEEEVDLIDKQAEHIDDQQIVNYIDEFLNQYDENKKVRAENTQLNLVIFLLSNEIVFEDQSVLFHLEDTVQNTFQNEDKTDIFIANVLNNKKAGGYVIEPTYRAVMLIALSAEESNYTSELSAILEQELNSCRMVRQPLKQPSVSTTAKITDEQMQNKTTNMTSTPATVQKIPEVVAHQTPTLLVSASPNAFRERLQRTIKYSDDIVDQKFSIPFCPDQFEIEVRVRDQQIQTDLITVKNDKRVLDNGDGEYFNTIKKHILGQEQIGLNEAQAYLSSVLTQRKYSEIFALLDVCGEYINVFSRQPLEKLIVDQELTKEFASQNMQLLFNPAVQYYQYQAPVSALIILNDIFDGKLQAIEYLDKLKSKFQKKQTFWEEQIVHERTQLQKQNAQQKEQLTNIVNIVKQSSQETYNYVSEQMNLQIIRLQNTSVTIQSINQKVYDYLTNTKIDKLEQHKTILVLNTELKQLKEENQKFIIDQKDKEKLKNYKLLAFQNAALKIKLQEKK</sequence>
<dbReference type="EMBL" id="CAXDID020000029">
    <property type="protein sequence ID" value="CAL5993118.1"/>
    <property type="molecule type" value="Genomic_DNA"/>
</dbReference>
<evidence type="ECO:0000313" key="3">
    <source>
        <dbReference type="EMBL" id="CAL5993118.1"/>
    </source>
</evidence>
<feature type="coiled-coil region" evidence="1">
    <location>
        <begin position="653"/>
        <end position="680"/>
    </location>
</feature>
<organism evidence="2">
    <name type="scientific">Hexamita inflata</name>
    <dbReference type="NCBI Taxonomy" id="28002"/>
    <lineage>
        <taxon>Eukaryota</taxon>
        <taxon>Metamonada</taxon>
        <taxon>Diplomonadida</taxon>
        <taxon>Hexamitidae</taxon>
        <taxon>Hexamitinae</taxon>
        <taxon>Hexamita</taxon>
    </lineage>
</organism>
<keyword evidence="1" id="KW-0175">Coiled coil</keyword>
<reference evidence="3 4" key="2">
    <citation type="submission" date="2024-07" db="EMBL/GenBank/DDBJ databases">
        <authorList>
            <person name="Akdeniz Z."/>
        </authorList>
    </citation>
    <scope>NUCLEOTIDE SEQUENCE [LARGE SCALE GENOMIC DNA]</scope>
</reference>
<evidence type="ECO:0000313" key="4">
    <source>
        <dbReference type="Proteomes" id="UP001642409"/>
    </source>
</evidence>
<evidence type="ECO:0000313" key="2">
    <source>
        <dbReference type="EMBL" id="CAI9929802.1"/>
    </source>
</evidence>
<dbReference type="Proteomes" id="UP001642409">
    <property type="component" value="Unassembled WGS sequence"/>
</dbReference>
<dbReference type="AlphaFoldDB" id="A0AA86TWL8"/>
<reference evidence="2" key="1">
    <citation type="submission" date="2023-06" db="EMBL/GenBank/DDBJ databases">
        <authorList>
            <person name="Kurt Z."/>
        </authorList>
    </citation>
    <scope>NUCLEOTIDE SEQUENCE</scope>
</reference>
<proteinExistence type="predicted"/>
<feature type="coiled-coil region" evidence="1">
    <location>
        <begin position="186"/>
        <end position="213"/>
    </location>
</feature>
<dbReference type="EMBL" id="CATOUU010000440">
    <property type="protein sequence ID" value="CAI9929802.1"/>
    <property type="molecule type" value="Genomic_DNA"/>
</dbReference>
<protein>
    <submittedName>
        <fullName evidence="2">Uncharacterized protein</fullName>
    </submittedName>
</protein>
<evidence type="ECO:0000256" key="1">
    <source>
        <dbReference type="SAM" id="Coils"/>
    </source>
</evidence>